<evidence type="ECO:0000313" key="3">
    <source>
        <dbReference type="Proteomes" id="UP000626109"/>
    </source>
</evidence>
<name>A0A813LBJ1_POLGL</name>
<proteinExistence type="predicted"/>
<comment type="caution">
    <text evidence="2">The sequence shown here is derived from an EMBL/GenBank/DDBJ whole genome shotgun (WGS) entry which is preliminary data.</text>
</comment>
<feature type="region of interest" description="Disordered" evidence="1">
    <location>
        <begin position="82"/>
        <end position="133"/>
    </location>
</feature>
<feature type="non-terminal residue" evidence="2">
    <location>
        <position position="1"/>
    </location>
</feature>
<sequence>PLRPQPIRAPVEPRIRVGMAEPGHEPKADIRSSHPWNAPAVALDTFDALITQLASVHRAELGRASEEAKRLSKEIEELSKENRALKNSSAAGSGGCGSSAMETGKVPADNNKNNSPMEQQAGEQDAISKERGEQDTIVDEIKLKIDTDMHLERQEKGHNGQTGKVPADNNPMEQQAGGQDAVSKEVVEQDKEVDEMELRIDINMQRERQEKGHDGQIKVDELEDQLSVSDFPAPEGHPVLAPRSDLSSGFLGVTPGGPSSHVAESPFFALPGINNFISPGAKPRYKFSRASSLSMMEEVNERRRSFEVQTSGLFSFVQQLDPSAPNGRERRKSVCVGVSRTLPALSPRNTPGTPPGRRDSRASSSAYPARASSRQSVASEGSATFDRELTGLHPIWKTQANTFGTQRVPMGGLGQHFRSKTGRGTRIIDTVSSEEQDQQLYEGLWGRQAWEVVGLLMISLDFFAVPMQVFEPYPIELIMSTTILTTLYWTCDVPFSFLVSLHSDGARHISLKAMARQYASSWLLF</sequence>
<gene>
    <name evidence="2" type="ORF">PGLA2088_LOCUS43184</name>
</gene>
<protein>
    <submittedName>
        <fullName evidence="2">Uncharacterized protein</fullName>
    </submittedName>
</protein>
<organism evidence="2 3">
    <name type="scientific">Polarella glacialis</name>
    <name type="common">Dinoflagellate</name>
    <dbReference type="NCBI Taxonomy" id="89957"/>
    <lineage>
        <taxon>Eukaryota</taxon>
        <taxon>Sar</taxon>
        <taxon>Alveolata</taxon>
        <taxon>Dinophyceae</taxon>
        <taxon>Suessiales</taxon>
        <taxon>Suessiaceae</taxon>
        <taxon>Polarella</taxon>
    </lineage>
</organism>
<dbReference type="Proteomes" id="UP000626109">
    <property type="component" value="Unassembled WGS sequence"/>
</dbReference>
<evidence type="ECO:0000313" key="2">
    <source>
        <dbReference type="EMBL" id="CAE8723503.1"/>
    </source>
</evidence>
<feature type="non-terminal residue" evidence="2">
    <location>
        <position position="525"/>
    </location>
</feature>
<accession>A0A813LBJ1</accession>
<reference evidence="2" key="1">
    <citation type="submission" date="2021-02" db="EMBL/GenBank/DDBJ databases">
        <authorList>
            <person name="Dougan E. K."/>
            <person name="Rhodes N."/>
            <person name="Thang M."/>
            <person name="Chan C."/>
        </authorList>
    </citation>
    <scope>NUCLEOTIDE SEQUENCE</scope>
</reference>
<feature type="compositionally biased region" description="Low complexity" evidence="1">
    <location>
        <begin position="362"/>
        <end position="376"/>
    </location>
</feature>
<feature type="region of interest" description="Disordered" evidence="1">
    <location>
        <begin position="154"/>
        <end position="183"/>
    </location>
</feature>
<dbReference type="EMBL" id="CAJNNW010034671">
    <property type="protein sequence ID" value="CAE8723503.1"/>
    <property type="molecule type" value="Genomic_DNA"/>
</dbReference>
<feature type="region of interest" description="Disordered" evidence="1">
    <location>
        <begin position="319"/>
        <end position="382"/>
    </location>
</feature>
<dbReference type="AlphaFoldDB" id="A0A813LBJ1"/>
<feature type="compositionally biased region" description="Polar residues" evidence="1">
    <location>
        <begin position="110"/>
        <end position="122"/>
    </location>
</feature>
<evidence type="ECO:0000256" key="1">
    <source>
        <dbReference type="SAM" id="MobiDB-lite"/>
    </source>
</evidence>